<evidence type="ECO:0000313" key="2">
    <source>
        <dbReference type="EMBL" id="KAK6955113.1"/>
    </source>
</evidence>
<keyword evidence="1" id="KW-1133">Transmembrane helix</keyword>
<reference evidence="2 3" key="1">
    <citation type="journal article" date="2024" name="Front Chem Biol">
        <title>Unveiling the potential of Daldinia eschscholtzii MFLUCC 19-0629 through bioactivity and bioinformatics studies for enhanced sustainable agriculture production.</title>
        <authorList>
            <person name="Brooks S."/>
            <person name="Weaver J.A."/>
            <person name="Klomchit A."/>
            <person name="Alharthi S.A."/>
            <person name="Onlamun T."/>
            <person name="Nurani R."/>
            <person name="Vong T.K."/>
            <person name="Alberti F."/>
            <person name="Greco C."/>
        </authorList>
    </citation>
    <scope>NUCLEOTIDE SEQUENCE [LARGE SCALE GENOMIC DNA]</scope>
    <source>
        <strain evidence="2">MFLUCC 19-0629</strain>
    </source>
</reference>
<protein>
    <submittedName>
        <fullName evidence="2">Uncharacterized protein</fullName>
    </submittedName>
</protein>
<comment type="caution">
    <text evidence="2">The sequence shown here is derived from an EMBL/GenBank/DDBJ whole genome shotgun (WGS) entry which is preliminary data.</text>
</comment>
<keyword evidence="3" id="KW-1185">Reference proteome</keyword>
<gene>
    <name evidence="2" type="ORF">Daesc_002743</name>
</gene>
<dbReference type="EMBL" id="JBANMG010000003">
    <property type="protein sequence ID" value="KAK6955113.1"/>
    <property type="molecule type" value="Genomic_DNA"/>
</dbReference>
<name>A0AAX6MRQ4_9PEZI</name>
<accession>A0AAX6MRQ4</accession>
<keyword evidence="1" id="KW-0812">Transmembrane</keyword>
<evidence type="ECO:0000313" key="3">
    <source>
        <dbReference type="Proteomes" id="UP001369815"/>
    </source>
</evidence>
<dbReference type="AlphaFoldDB" id="A0AAX6MRQ4"/>
<keyword evidence="1" id="KW-0472">Membrane</keyword>
<evidence type="ECO:0000256" key="1">
    <source>
        <dbReference type="SAM" id="Phobius"/>
    </source>
</evidence>
<dbReference type="Proteomes" id="UP001369815">
    <property type="component" value="Unassembled WGS sequence"/>
</dbReference>
<feature type="transmembrane region" description="Helical" evidence="1">
    <location>
        <begin position="30"/>
        <end position="50"/>
    </location>
</feature>
<organism evidence="2 3">
    <name type="scientific">Daldinia eschscholtzii</name>
    <dbReference type="NCBI Taxonomy" id="292717"/>
    <lineage>
        <taxon>Eukaryota</taxon>
        <taxon>Fungi</taxon>
        <taxon>Dikarya</taxon>
        <taxon>Ascomycota</taxon>
        <taxon>Pezizomycotina</taxon>
        <taxon>Sordariomycetes</taxon>
        <taxon>Xylariomycetidae</taxon>
        <taxon>Xylariales</taxon>
        <taxon>Hypoxylaceae</taxon>
        <taxon>Daldinia</taxon>
    </lineage>
</organism>
<proteinExistence type="predicted"/>
<sequence length="103" mass="11415">MPKSLLDPTIVARSANGEDYIHELLQHNPILRRAIVLVLTVLSLAAFLAVHRSKLLEYKCQYATGLPQHGLVGFEQAPVEEHFIIISTPANVSDTAKDRWLGS</sequence>